<feature type="transmembrane region" description="Helical" evidence="1">
    <location>
        <begin position="138"/>
        <end position="160"/>
    </location>
</feature>
<feature type="chain" id="PRO_5034631750" description="Myeloid-associated differentiation marker-like protein" evidence="2">
    <location>
        <begin position="30"/>
        <end position="288"/>
    </location>
</feature>
<reference evidence="3" key="1">
    <citation type="submission" date="2025-08" db="UniProtKB">
        <authorList>
            <consortium name="Ensembl"/>
        </authorList>
    </citation>
    <scope>IDENTIFICATION</scope>
</reference>
<feature type="transmembrane region" description="Helical" evidence="1">
    <location>
        <begin position="213"/>
        <end position="235"/>
    </location>
</feature>
<keyword evidence="4" id="KW-1185">Reference proteome</keyword>
<keyword evidence="1" id="KW-0472">Membrane</keyword>
<evidence type="ECO:0000313" key="3">
    <source>
        <dbReference type="Ensembl" id="ENSANIP00000010175.1"/>
    </source>
</evidence>
<keyword evidence="1" id="KW-1133">Transmembrane helix</keyword>
<feature type="signal peptide" evidence="2">
    <location>
        <begin position="1"/>
        <end position="29"/>
    </location>
</feature>
<evidence type="ECO:0000256" key="2">
    <source>
        <dbReference type="SAM" id="SignalP"/>
    </source>
</evidence>
<proteinExistence type="predicted"/>
<feature type="transmembrane region" description="Helical" evidence="1">
    <location>
        <begin position="39"/>
        <end position="57"/>
    </location>
</feature>
<name>A0A8B9MMU1_9AVES</name>
<keyword evidence="2" id="KW-0732">Signal</keyword>
<keyword evidence="1" id="KW-0812">Transmembrane</keyword>
<feature type="transmembrane region" description="Helical" evidence="1">
    <location>
        <begin position="172"/>
        <end position="201"/>
    </location>
</feature>
<evidence type="ECO:0008006" key="5">
    <source>
        <dbReference type="Google" id="ProtNLM"/>
    </source>
</evidence>
<evidence type="ECO:0000313" key="4">
    <source>
        <dbReference type="Proteomes" id="UP000694541"/>
    </source>
</evidence>
<dbReference type="AlphaFoldDB" id="A0A8B9MMU1"/>
<dbReference type="PANTHER" id="PTHR17068">
    <property type="entry name" value="MYELOID-ASSOCIATED DIFFERENTIATION MARKER MYADM FAMILY MEMBER"/>
    <property type="match status" value="1"/>
</dbReference>
<sequence>MPPPCRPPSPLRWAQALSCCLAFSTAAAAGPWLPGEGDGCVAAWTLSFIFTLLLLGAEAAGRLPSRRDLPLVHAAAAGMACVAAAVIWSLGHLGENSGRDGRPRALRATAAAGSCLAASVYAVEVIRDRAKPGQTAPYLATPSGLLKVAETFLALLLLGLAAEQGAGSGPEAWRWCLGIYGASFAVGALVVGGCLGGWGWCGWGQDPSGTRRMLGVYAAAGAVAYGAAVVLWPLYGFREEMGGQARRPAGCGPTCPWDRRVLVAVLTAVNLVAYGVDLVQTGRIGPFF</sequence>
<dbReference type="Ensembl" id="ENSANIT00000010528.1">
    <property type="protein sequence ID" value="ENSANIP00000010175.1"/>
    <property type="gene ID" value="ENSANIG00000006870.1"/>
</dbReference>
<protein>
    <recommendedName>
        <fullName evidence="5">Myeloid-associated differentiation marker-like protein</fullName>
    </recommendedName>
</protein>
<accession>A0A8B9MMU1</accession>
<feature type="transmembrane region" description="Helical" evidence="1">
    <location>
        <begin position="108"/>
        <end position="126"/>
    </location>
</feature>
<dbReference type="InterPro" id="IPR047123">
    <property type="entry name" value="MYADM-like"/>
</dbReference>
<evidence type="ECO:0000256" key="1">
    <source>
        <dbReference type="SAM" id="Phobius"/>
    </source>
</evidence>
<feature type="transmembrane region" description="Helical" evidence="1">
    <location>
        <begin position="69"/>
        <end position="88"/>
    </location>
</feature>
<reference evidence="3" key="2">
    <citation type="submission" date="2025-09" db="UniProtKB">
        <authorList>
            <consortium name="Ensembl"/>
        </authorList>
    </citation>
    <scope>IDENTIFICATION</scope>
</reference>
<dbReference type="PANTHER" id="PTHR17068:SF3">
    <property type="entry name" value="MYELOID-ASSOCIATED DIFFERENTIATION MARKER"/>
    <property type="match status" value="1"/>
</dbReference>
<dbReference type="Proteomes" id="UP000694541">
    <property type="component" value="Unplaced"/>
</dbReference>
<organism evidence="3 4">
    <name type="scientific">Accipiter nisus</name>
    <name type="common">Eurasian sparrowhawk</name>
    <dbReference type="NCBI Taxonomy" id="211598"/>
    <lineage>
        <taxon>Eukaryota</taxon>
        <taxon>Metazoa</taxon>
        <taxon>Chordata</taxon>
        <taxon>Craniata</taxon>
        <taxon>Vertebrata</taxon>
        <taxon>Euteleostomi</taxon>
        <taxon>Archelosauria</taxon>
        <taxon>Archosauria</taxon>
        <taxon>Dinosauria</taxon>
        <taxon>Saurischia</taxon>
        <taxon>Theropoda</taxon>
        <taxon>Coelurosauria</taxon>
        <taxon>Aves</taxon>
        <taxon>Neognathae</taxon>
        <taxon>Neoaves</taxon>
        <taxon>Telluraves</taxon>
        <taxon>Accipitrimorphae</taxon>
        <taxon>Accipitriformes</taxon>
        <taxon>Accipitridae</taxon>
        <taxon>Accipitrinae</taxon>
        <taxon>Accipiter</taxon>
    </lineage>
</organism>